<feature type="non-terminal residue" evidence="3">
    <location>
        <position position="313"/>
    </location>
</feature>
<proteinExistence type="predicted"/>
<keyword evidence="1" id="KW-0694">RNA-binding</keyword>
<feature type="domain" description="NusB/RsmB/TIM44" evidence="2">
    <location>
        <begin position="208"/>
        <end position="286"/>
    </location>
</feature>
<dbReference type="InterPro" id="IPR035926">
    <property type="entry name" value="NusB-like_sf"/>
</dbReference>
<reference evidence="3" key="1">
    <citation type="journal article" date="2012" name="PLoS ONE">
        <title>Gene sets for utilization of primary and secondary nutrition supplies in the distal gut of endangered iberian lynx.</title>
        <authorList>
            <person name="Alcaide M."/>
            <person name="Messina E."/>
            <person name="Richter M."/>
            <person name="Bargiela R."/>
            <person name="Peplies J."/>
            <person name="Huws S.A."/>
            <person name="Newbold C.J."/>
            <person name="Golyshin P.N."/>
            <person name="Simon M.A."/>
            <person name="Lopez G."/>
            <person name="Yakimov M.M."/>
            <person name="Ferrer M."/>
        </authorList>
    </citation>
    <scope>NUCLEOTIDE SEQUENCE</scope>
</reference>
<evidence type="ECO:0000256" key="1">
    <source>
        <dbReference type="ARBA" id="ARBA00022884"/>
    </source>
</evidence>
<sequence length="313" mass="36922">MINRELIRLKVVQLVYSYYQNEGKTLDTAEKELDFSLNKAYELYQYLLWQLVEIKKVAERKDAVRLSREKRTGVVVGGIVPDKQLADNKFLCQLAINKEMIDFKENKKGQWDGEEAFVMKLYNTFLESDEFQLYLNKEDFSYAADRELIRKLYKTYICGNEDFVPMLEDHSLYWNDDKQVIDSFVLKSIKRFDEKLGADQPLLPLYDSEEDSQFAIRLFRATLQRGQELREMIRKFSKNWEFNRLAFMDVVIMQIALAEILTFDAIPLNVSFNEYLDIAKVYSTPNQFFLHQRYVGQHCTPSPSGRTHNQGAR</sequence>
<dbReference type="AlphaFoldDB" id="J9CKZ7"/>
<evidence type="ECO:0000313" key="3">
    <source>
        <dbReference type="EMBL" id="EJX00746.1"/>
    </source>
</evidence>
<dbReference type="Gene3D" id="1.10.940.10">
    <property type="entry name" value="NusB-like"/>
    <property type="match status" value="1"/>
</dbReference>
<organism evidence="3">
    <name type="scientific">gut metagenome</name>
    <dbReference type="NCBI Taxonomy" id="749906"/>
    <lineage>
        <taxon>unclassified sequences</taxon>
        <taxon>metagenomes</taxon>
        <taxon>organismal metagenomes</taxon>
    </lineage>
</organism>
<dbReference type="Pfam" id="PF01029">
    <property type="entry name" value="NusB"/>
    <property type="match status" value="1"/>
</dbReference>
<protein>
    <submittedName>
        <fullName evidence="3">Transcription antitermination factor NusB</fullName>
    </submittedName>
</protein>
<evidence type="ECO:0000259" key="2">
    <source>
        <dbReference type="Pfam" id="PF01029"/>
    </source>
</evidence>
<gene>
    <name evidence="3" type="ORF">EVA_11148</name>
</gene>
<comment type="caution">
    <text evidence="3">The sequence shown here is derived from an EMBL/GenBank/DDBJ whole genome shotgun (WGS) entry which is preliminary data.</text>
</comment>
<accession>J9CKZ7</accession>
<name>J9CKZ7_9ZZZZ</name>
<dbReference type="SUPFAM" id="SSF48013">
    <property type="entry name" value="NusB-like"/>
    <property type="match status" value="1"/>
</dbReference>
<dbReference type="GO" id="GO:0003723">
    <property type="term" value="F:RNA binding"/>
    <property type="evidence" value="ECO:0007669"/>
    <property type="project" value="UniProtKB-KW"/>
</dbReference>
<dbReference type="GO" id="GO:0006355">
    <property type="term" value="P:regulation of DNA-templated transcription"/>
    <property type="evidence" value="ECO:0007669"/>
    <property type="project" value="InterPro"/>
</dbReference>
<dbReference type="EMBL" id="AMCI01003243">
    <property type="protein sequence ID" value="EJX00746.1"/>
    <property type="molecule type" value="Genomic_DNA"/>
</dbReference>
<dbReference type="InterPro" id="IPR006027">
    <property type="entry name" value="NusB_RsmB_TIM44"/>
</dbReference>